<organism evidence="10 11">
    <name type="scientific">Chloropicon roscoffensis</name>
    <dbReference type="NCBI Taxonomy" id="1461544"/>
    <lineage>
        <taxon>Eukaryota</taxon>
        <taxon>Viridiplantae</taxon>
        <taxon>Chlorophyta</taxon>
        <taxon>Chloropicophyceae</taxon>
        <taxon>Chloropicales</taxon>
        <taxon>Chloropicaceae</taxon>
        <taxon>Chloropicon</taxon>
    </lineage>
</organism>
<evidence type="ECO:0000256" key="5">
    <source>
        <dbReference type="PIRSR" id="PIRSR623088-3"/>
    </source>
</evidence>
<dbReference type="InterPro" id="IPR002073">
    <property type="entry name" value="PDEase_catalytic_dom"/>
</dbReference>
<dbReference type="Gene3D" id="3.40.190.10">
    <property type="entry name" value="Periplasmic binding protein-like II"/>
    <property type="match status" value="1"/>
</dbReference>
<feature type="binding site" evidence="5">
    <location>
        <position position="950"/>
    </location>
    <ligand>
        <name>Zn(2+)</name>
        <dbReference type="ChEBI" id="CHEBI:29105"/>
        <label>1</label>
    </ligand>
</feature>
<keyword evidence="1 5" id="KW-0479">Metal-binding</keyword>
<feature type="binding site" evidence="5">
    <location>
        <position position="951"/>
    </location>
    <ligand>
        <name>Zn(2+)</name>
        <dbReference type="ChEBI" id="CHEBI:29105"/>
        <label>1</label>
    </ligand>
</feature>
<name>A0AAX4NYG5_9CHLO</name>
<gene>
    <name evidence="10" type="ORF">HKI87_01g04450</name>
</gene>
<evidence type="ECO:0000256" key="3">
    <source>
        <dbReference type="PIRSR" id="PIRSR623088-1"/>
    </source>
</evidence>
<sequence>MEGSPWPQGKSLVSQDSGGGDMTSPETPDSTPGPGDSGKRRKKRERRKKRVTWQQAGDLAKKAVVERKVRKNRALLWLVLLLVLPVSLALLANHYKHKLPLDFLYGRDPPLSHASPHGQAVREQTTQLGLHGESSASDGSSPDVLRMLVPDVFAESFQRVYRDKLAGDVRRLYNKTVEFDVVPFDKWKTTTQEDMKKRSMGRYHVYSILATWIPTFAEQNCIKDLTGLLSNLDSSYWEDVMPQVRENVATYNNKIFALPVDADVFFMMYNSRILGEHNLRPPETWHEWIEVAKKLHGKDLNGDGEADVGACVVTLKNGYSASYFFAFAAPFIQTYGTDEGIFFDPNTMSPKFAAPEYSAILDLYKVVVDHSTHSVIGETSWQEASDLFLQEKCALTFNFHGALKPILTSLKTKEDAEKFRLKMMPGTKVVLSVDGKSLEECDDHRCPFADENQINRAPFYGEGGVAIAFNPHMTPENLEAATSFAISLTGPEDSLPLLTKAGNLLDPYRYSHFKNLGDPESEESKVYGADGWYHQTLLNWQKDYMSAFEHPNGVKDLAIYGKVQYTGESALESVLIDLFEGKENAEESRARLEKAWSILTSRYGNHIQQKMYQKSLGLPTSSLEVPVVILGVVLVSVGTVAFLAFKNRQLSHSLSKEMKNSRTISKWTKLVEDNPASRLMNVLALVREGKQVDTKLVDALMISLMKKSGDFWSPDWNNNEFAKVKENNEDFANYLQFNLMNNFIDNLGTSGRSNSSRGSKKFSRTITDSPKSEQNLRDILKSASVKMKVTASKDIRKHYKVNDKVFSKSLNDIDKCTSSGNRGIHFIQSSEVRTLEDIGCWNIDIFGVSEVSNGHPILTVVHNIFKQDLEVGEFTTSTLLRDLEVNEEKFFRYVQVIESQMHPENVYHNAVHVADVVHNMLWLLTKGEMAARLGLSKFEVFTSLFACMIHDFDHPGVSNDFLVRTSDKRAVLYNNQSVNENWHVAQAFGLLNEHHEEISWDESWTEDCLFKFRKLCVSMVLATDMSRHFELLGKFRNRVVSSPNAEEAFNPLDAKDRETVLVMAIKACDIATQGKEWKLARKWAMLVQEEFYSQGDKEKDLALTVSPLCDRENVDIVKSQIGFIDAVLFPLYEPLSKVLPNAKCVLTQLERSKSMYKKEMAARSSSQKSFKSSSI</sequence>
<dbReference type="InterPro" id="IPR036971">
    <property type="entry name" value="PDEase_catalytic_dom_sf"/>
</dbReference>
<dbReference type="Gene3D" id="1.10.1300.10">
    <property type="entry name" value="3'5'-cyclic nucleotide phosphodiesterase, catalytic domain"/>
    <property type="match status" value="1"/>
</dbReference>
<proteinExistence type="inferred from homology"/>
<keyword evidence="8" id="KW-0812">Transmembrane</keyword>
<dbReference type="PANTHER" id="PTHR11347">
    <property type="entry name" value="CYCLIC NUCLEOTIDE PHOSPHODIESTERASE"/>
    <property type="match status" value="1"/>
</dbReference>
<dbReference type="EC" id="3.1.4.-" evidence="6"/>
<feature type="region of interest" description="Disordered" evidence="7">
    <location>
        <begin position="113"/>
        <end position="142"/>
    </location>
</feature>
<feature type="binding site" evidence="4">
    <location>
        <begin position="908"/>
        <end position="912"/>
    </location>
    <ligand>
        <name>AMP</name>
        <dbReference type="ChEBI" id="CHEBI:456215"/>
    </ligand>
</feature>
<evidence type="ECO:0000256" key="4">
    <source>
        <dbReference type="PIRSR" id="PIRSR623088-2"/>
    </source>
</evidence>
<evidence type="ECO:0000256" key="6">
    <source>
        <dbReference type="RuleBase" id="RU363067"/>
    </source>
</evidence>
<feature type="binding site" evidence="4">
    <location>
        <position position="1120"/>
    </location>
    <ligand>
        <name>AMP</name>
        <dbReference type="ChEBI" id="CHEBI:456215"/>
    </ligand>
</feature>
<evidence type="ECO:0000256" key="2">
    <source>
        <dbReference type="ARBA" id="ARBA00022801"/>
    </source>
</evidence>
<dbReference type="Pfam" id="PF13416">
    <property type="entry name" value="SBP_bac_8"/>
    <property type="match status" value="1"/>
</dbReference>
<feature type="binding site" evidence="4">
    <location>
        <position position="1069"/>
    </location>
    <ligand>
        <name>AMP</name>
        <dbReference type="ChEBI" id="CHEBI:456215"/>
    </ligand>
</feature>
<dbReference type="SUPFAM" id="SSF53850">
    <property type="entry name" value="Periplasmic binding protein-like II"/>
    <property type="match status" value="1"/>
</dbReference>
<comment type="similarity">
    <text evidence="6">Belongs to the cyclic nucleotide phosphodiesterase family.</text>
</comment>
<keyword evidence="8" id="KW-1133">Transmembrane helix</keyword>
<feature type="active site" description="Proton donor" evidence="3">
    <location>
        <position position="908"/>
    </location>
</feature>
<feature type="compositionally biased region" description="Polar residues" evidence="7">
    <location>
        <begin position="122"/>
        <end position="140"/>
    </location>
</feature>
<keyword evidence="11" id="KW-1185">Reference proteome</keyword>
<dbReference type="Pfam" id="PF00233">
    <property type="entry name" value="PDEase_I"/>
    <property type="match status" value="1"/>
</dbReference>
<dbReference type="PROSITE" id="PS00126">
    <property type="entry name" value="PDEASE_I_1"/>
    <property type="match status" value="1"/>
</dbReference>
<dbReference type="InterPro" id="IPR003607">
    <property type="entry name" value="HD/PDEase_dom"/>
</dbReference>
<evidence type="ECO:0000259" key="9">
    <source>
        <dbReference type="PROSITE" id="PS51845"/>
    </source>
</evidence>
<dbReference type="GO" id="GO:0007165">
    <property type="term" value="P:signal transduction"/>
    <property type="evidence" value="ECO:0007669"/>
    <property type="project" value="InterPro"/>
</dbReference>
<reference evidence="10 11" key="1">
    <citation type="submission" date="2024-03" db="EMBL/GenBank/DDBJ databases">
        <title>Complete genome sequence of the green alga Chloropicon roscoffensis RCC1871.</title>
        <authorList>
            <person name="Lemieux C."/>
            <person name="Pombert J.-F."/>
            <person name="Otis C."/>
            <person name="Turmel M."/>
        </authorList>
    </citation>
    <scope>NUCLEOTIDE SEQUENCE [LARGE SCALE GENOMIC DNA]</scope>
    <source>
        <strain evidence="10 11">RCC1871</strain>
    </source>
</reference>
<dbReference type="SMART" id="SM00471">
    <property type="entry name" value="HDc"/>
    <property type="match status" value="1"/>
</dbReference>
<feature type="binding site" evidence="5">
    <location>
        <position position="912"/>
    </location>
    <ligand>
        <name>Zn(2+)</name>
        <dbReference type="ChEBI" id="CHEBI:29105"/>
        <label>1</label>
    </ligand>
</feature>
<feature type="compositionally biased region" description="Basic residues" evidence="7">
    <location>
        <begin position="39"/>
        <end position="51"/>
    </location>
</feature>
<evidence type="ECO:0000256" key="8">
    <source>
        <dbReference type="SAM" id="Phobius"/>
    </source>
</evidence>
<feature type="transmembrane region" description="Helical" evidence="8">
    <location>
        <begin position="74"/>
        <end position="92"/>
    </location>
</feature>
<feature type="region of interest" description="Disordered" evidence="7">
    <location>
        <begin position="750"/>
        <end position="770"/>
    </location>
</feature>
<dbReference type="AlphaFoldDB" id="A0AAX4NYG5"/>
<dbReference type="InterPro" id="IPR006059">
    <property type="entry name" value="SBP"/>
</dbReference>
<dbReference type="EMBL" id="CP151501">
    <property type="protein sequence ID" value="WZN58920.1"/>
    <property type="molecule type" value="Genomic_DNA"/>
</dbReference>
<dbReference type="PROSITE" id="PS51845">
    <property type="entry name" value="PDEASE_I_2"/>
    <property type="match status" value="1"/>
</dbReference>
<evidence type="ECO:0000313" key="10">
    <source>
        <dbReference type="EMBL" id="WZN58920.1"/>
    </source>
</evidence>
<feature type="domain" description="PDEase" evidence="9">
    <location>
        <begin position="809"/>
        <end position="1163"/>
    </location>
</feature>
<evidence type="ECO:0000256" key="7">
    <source>
        <dbReference type="SAM" id="MobiDB-lite"/>
    </source>
</evidence>
<feature type="binding site" evidence="4">
    <location>
        <position position="951"/>
    </location>
    <ligand>
        <name>AMP</name>
        <dbReference type="ChEBI" id="CHEBI:456215"/>
    </ligand>
</feature>
<dbReference type="Proteomes" id="UP001472866">
    <property type="component" value="Chromosome 01"/>
</dbReference>
<feature type="binding site" evidence="5">
    <location>
        <position position="951"/>
    </location>
    <ligand>
        <name>Zn(2+)</name>
        <dbReference type="ChEBI" id="CHEBI:29105"/>
        <label>2</label>
    </ligand>
</feature>
<keyword evidence="8" id="KW-0472">Membrane</keyword>
<dbReference type="InterPro" id="IPR023174">
    <property type="entry name" value="PDEase_CS"/>
</dbReference>
<protein>
    <recommendedName>
        <fullName evidence="6">Phosphodiesterase</fullName>
        <ecNumber evidence="6">3.1.4.-</ecNumber>
    </recommendedName>
</protein>
<evidence type="ECO:0000313" key="11">
    <source>
        <dbReference type="Proteomes" id="UP001472866"/>
    </source>
</evidence>
<dbReference type="PRINTS" id="PR00387">
    <property type="entry name" value="PDIESTERASE1"/>
</dbReference>
<keyword evidence="2 6" id="KW-0378">Hydrolase</keyword>
<dbReference type="GO" id="GO:0004114">
    <property type="term" value="F:3',5'-cyclic-nucleotide phosphodiesterase activity"/>
    <property type="evidence" value="ECO:0007669"/>
    <property type="project" value="InterPro"/>
</dbReference>
<comment type="cofactor">
    <cofactor evidence="6">
        <name>a divalent metal cation</name>
        <dbReference type="ChEBI" id="CHEBI:60240"/>
    </cofactor>
    <text evidence="6">Binds 2 divalent metal cations per subunit. Site 1 may preferentially bind zinc ions, while site 2 has a preference for magnesium and/or manganese ions.</text>
</comment>
<dbReference type="InterPro" id="IPR023088">
    <property type="entry name" value="PDEase"/>
</dbReference>
<evidence type="ECO:0000256" key="1">
    <source>
        <dbReference type="ARBA" id="ARBA00022723"/>
    </source>
</evidence>
<dbReference type="GO" id="GO:0046872">
    <property type="term" value="F:metal ion binding"/>
    <property type="evidence" value="ECO:0007669"/>
    <property type="project" value="UniProtKB-KW"/>
</dbReference>
<feature type="binding site" evidence="5">
    <location>
        <position position="1069"/>
    </location>
    <ligand>
        <name>Zn(2+)</name>
        <dbReference type="ChEBI" id="CHEBI:29105"/>
        <label>1</label>
    </ligand>
</feature>
<accession>A0AAX4NYG5</accession>
<dbReference type="SUPFAM" id="SSF109604">
    <property type="entry name" value="HD-domain/PDEase-like"/>
    <property type="match status" value="1"/>
</dbReference>
<feature type="region of interest" description="Disordered" evidence="7">
    <location>
        <begin position="1"/>
        <end position="57"/>
    </location>
</feature>